<evidence type="ECO:0000256" key="8">
    <source>
        <dbReference type="ARBA" id="ARBA00022884"/>
    </source>
</evidence>
<keyword evidence="5 9" id="KW-0808">Transferase</keyword>
<feature type="binding site" evidence="9">
    <location>
        <position position="180"/>
    </location>
    <ligand>
        <name>S-adenosyl-L-methionine</name>
        <dbReference type="ChEBI" id="CHEBI:59789"/>
    </ligand>
</feature>
<feature type="site" description="Interaction with substrate rRNA" evidence="9">
    <location>
        <position position="104"/>
    </location>
</feature>
<comment type="subunit">
    <text evidence="9">Homodimer.</text>
</comment>
<dbReference type="GO" id="GO:0019843">
    <property type="term" value="F:rRNA binding"/>
    <property type="evidence" value="ECO:0007669"/>
    <property type="project" value="UniProtKB-UniRule"/>
</dbReference>
<evidence type="ECO:0000256" key="3">
    <source>
        <dbReference type="ARBA" id="ARBA00022552"/>
    </source>
</evidence>
<dbReference type="HAMAP" id="MF_00554">
    <property type="entry name" value="NEP1"/>
    <property type="match status" value="1"/>
</dbReference>
<gene>
    <name evidence="9" type="primary">nep1</name>
    <name evidence="10" type="ORF">OdinLCB4_002470</name>
</gene>
<feature type="site" description="Stabilizes Arg-xx" evidence="9">
    <location>
        <position position="62"/>
    </location>
</feature>
<accession>A0AAF0D347</accession>
<dbReference type="InterPro" id="IPR023503">
    <property type="entry name" value="Ribosome_NEP1_arc"/>
</dbReference>
<dbReference type="AlphaFoldDB" id="A0AAF0D347"/>
<proteinExistence type="inferred from homology"/>
<dbReference type="Proteomes" id="UP000186851">
    <property type="component" value="Chromosome"/>
</dbReference>
<reference evidence="10" key="1">
    <citation type="journal article" date="2017" name="Nature">
        <title>Asgard archaea illuminate the origin of eukaryotic cellular complexity.</title>
        <authorList>
            <person name="Zaremba-Niedzwiedzka K."/>
            <person name="Caceres E.F."/>
            <person name="Saw J.H."/>
            <person name="Backstrom D."/>
            <person name="Juzokaite L."/>
            <person name="Vancaester E."/>
            <person name="Seitz K.W."/>
            <person name="Anantharaman K."/>
            <person name="Starnawski P."/>
            <person name="Kjeldsen K.U."/>
            <person name="Scott M.B."/>
            <person name="Nunoura T."/>
            <person name="Banfield J.F."/>
            <person name="Schramm A."/>
            <person name="Baker B.J."/>
            <person name="Spang A."/>
            <person name="Ettema T.J.G."/>
        </authorList>
    </citation>
    <scope>NUCLEOTIDE SEQUENCE</scope>
    <source>
        <strain evidence="10">LCB_4</strain>
    </source>
</reference>
<dbReference type="GO" id="GO:0070037">
    <property type="term" value="F:rRNA (pseudouridine) methyltransferase activity"/>
    <property type="evidence" value="ECO:0007669"/>
    <property type="project" value="UniProtKB-UniRule"/>
</dbReference>
<keyword evidence="3 9" id="KW-0698">rRNA processing</keyword>
<feature type="site" description="Interaction with substrate rRNA" evidence="9">
    <location>
        <position position="60"/>
    </location>
</feature>
<dbReference type="InterPro" id="IPR029028">
    <property type="entry name" value="Alpha/beta_knot_MTases"/>
</dbReference>
<dbReference type="InterPro" id="IPR029026">
    <property type="entry name" value="tRNA_m1G_MTases_N"/>
</dbReference>
<keyword evidence="2 9" id="KW-0690">Ribosome biogenesis</keyword>
<organism evidence="10 11">
    <name type="scientific">Odinarchaeota yellowstonii (strain LCB_4)</name>
    <dbReference type="NCBI Taxonomy" id="1841599"/>
    <lineage>
        <taxon>Archaea</taxon>
        <taxon>Promethearchaeati</taxon>
        <taxon>Candidatus Odinarchaeota</taxon>
        <taxon>Candidatus Odinarchaeia</taxon>
        <taxon>Candidatus Odinarchaeales</taxon>
        <taxon>Candidatus Odinarchaeaceae</taxon>
        <taxon>Candidatus Odinarchaeum</taxon>
    </lineage>
</organism>
<dbReference type="Gene3D" id="3.40.1280.10">
    <property type="match status" value="1"/>
</dbReference>
<evidence type="ECO:0000256" key="1">
    <source>
        <dbReference type="ARBA" id="ARBA00008115"/>
    </source>
</evidence>
<evidence type="ECO:0000256" key="2">
    <source>
        <dbReference type="ARBA" id="ARBA00022517"/>
    </source>
</evidence>
<evidence type="ECO:0000256" key="9">
    <source>
        <dbReference type="HAMAP-Rule" id="MF_00554"/>
    </source>
</evidence>
<feature type="site" description="Interaction with substrate rRNA" evidence="9">
    <location>
        <position position="101"/>
    </location>
</feature>
<comment type="catalytic activity">
    <reaction evidence="9">
        <text>a pseudouridine in rRNA + S-adenosyl-L-methionine = an N(1)-methylpseudouridine in rRNA + S-adenosyl-L-homocysteine + H(+)</text>
        <dbReference type="Rhea" id="RHEA:46696"/>
        <dbReference type="Rhea" id="RHEA-COMP:11634"/>
        <dbReference type="Rhea" id="RHEA-COMP:13933"/>
        <dbReference type="ChEBI" id="CHEBI:15378"/>
        <dbReference type="ChEBI" id="CHEBI:57856"/>
        <dbReference type="ChEBI" id="CHEBI:59789"/>
        <dbReference type="ChEBI" id="CHEBI:65314"/>
        <dbReference type="ChEBI" id="CHEBI:74890"/>
    </reaction>
</comment>
<comment type="function">
    <text evidence="9">Methyltransferase involved in ribosomal biogenesis. Specifically catalyzes the N1-methylation of the pseudouridine corresponding to position 914 in M.jannaschii 16S rRNA.</text>
</comment>
<evidence type="ECO:0000256" key="7">
    <source>
        <dbReference type="ARBA" id="ARBA00022730"/>
    </source>
</evidence>
<reference evidence="10" key="2">
    <citation type="journal article" date="2022" name="Nat. Microbiol.">
        <title>A closed Candidatus Odinarchaeum chromosome exposes Asgard archaeal viruses.</title>
        <authorList>
            <person name="Tamarit D."/>
            <person name="Caceres E.F."/>
            <person name="Krupovic M."/>
            <person name="Nijland R."/>
            <person name="Eme L."/>
            <person name="Robinson N.P."/>
            <person name="Ettema T.J.G."/>
        </authorList>
    </citation>
    <scope>NUCLEOTIDE SEQUENCE</scope>
    <source>
        <strain evidence="10">LCB_4</strain>
    </source>
</reference>
<feature type="site" description="Interaction with substrate rRNA" evidence="9">
    <location>
        <position position="108"/>
    </location>
</feature>
<evidence type="ECO:0000256" key="4">
    <source>
        <dbReference type="ARBA" id="ARBA00022603"/>
    </source>
</evidence>
<dbReference type="Pfam" id="PF03587">
    <property type="entry name" value="EMG1"/>
    <property type="match status" value="1"/>
</dbReference>
<dbReference type="InterPro" id="IPR005304">
    <property type="entry name" value="Rbsml_bgen_MeTrfase_EMG1/NEP1"/>
</dbReference>
<evidence type="ECO:0000313" key="11">
    <source>
        <dbReference type="Proteomes" id="UP000186851"/>
    </source>
</evidence>
<dbReference type="PANTHER" id="PTHR12636:SF5">
    <property type="entry name" value="RIBOSOMAL RNA SMALL SUBUNIT METHYLTRANSFERASE NEP1"/>
    <property type="match status" value="1"/>
</dbReference>
<keyword evidence="4 9" id="KW-0489">Methyltransferase</keyword>
<comment type="similarity">
    <text evidence="1 9">Belongs to the class IV-like SAM-binding methyltransferase superfamily. RNA methyltransferase NEP1 family.</text>
</comment>
<protein>
    <recommendedName>
        <fullName evidence="9">Ribosomal RNA small subunit methyltransferase Nep1</fullName>
        <ecNumber evidence="9">2.1.1.-</ecNumber>
    </recommendedName>
    <alternativeName>
        <fullName evidence="9">16S rRNA (pseudouridine-N1-)-methyltransferase Nep1</fullName>
    </alternativeName>
</protein>
<feature type="binding site" evidence="9">
    <location>
        <begin position="201"/>
        <end position="206"/>
    </location>
    <ligand>
        <name>S-adenosyl-L-methionine</name>
        <dbReference type="ChEBI" id="CHEBI:59789"/>
    </ligand>
</feature>
<keyword evidence="7 9" id="KW-0699">rRNA-binding</keyword>
<sequence length="234" mass="26817">MFYLIFAEAALETIPREIWNHPAVKLLAKKTHKKPGKLILDSSYLYQAMKELEDFNKRGRPDIIHFCLLYALGSELNLDNMLRIFVHTVNDQIIRVNPSVRLPRNYPRFIGLMEQLFEKKVIADSKGEQLLSIYDMKISDLISELKPDSVILLQEGKPMLPRNLIIENIRNKKKLAFIVGAFPHGCYRQEISKISPAAYSISKYTLDTWNAIGKLISICEDIIADIKGEQTPST</sequence>
<keyword evidence="6 9" id="KW-0949">S-adenosyl-L-methionine</keyword>
<dbReference type="KEGG" id="oyw:OdinLCB4_002470"/>
<evidence type="ECO:0000313" key="10">
    <source>
        <dbReference type="EMBL" id="WEU40800.1"/>
    </source>
</evidence>
<evidence type="ECO:0000256" key="6">
    <source>
        <dbReference type="ARBA" id="ARBA00022691"/>
    </source>
</evidence>
<dbReference type="EC" id="2.1.1.-" evidence="9"/>
<name>A0AAF0D347_ODILC</name>
<dbReference type="CDD" id="cd18088">
    <property type="entry name" value="Nep1-like"/>
    <property type="match status" value="1"/>
</dbReference>
<feature type="binding site" evidence="9">
    <location>
        <position position="185"/>
    </location>
    <ligand>
        <name>S-adenosyl-L-methionine</name>
        <dbReference type="ChEBI" id="CHEBI:59789"/>
    </ligand>
</feature>
<dbReference type="EMBL" id="CP091871">
    <property type="protein sequence ID" value="WEU40800.1"/>
    <property type="molecule type" value="Genomic_DNA"/>
</dbReference>
<keyword evidence="8 9" id="KW-0694">RNA-binding</keyword>
<dbReference type="GO" id="GO:0070475">
    <property type="term" value="P:rRNA base methylation"/>
    <property type="evidence" value="ECO:0007669"/>
    <property type="project" value="InterPro"/>
</dbReference>
<dbReference type="SUPFAM" id="SSF75217">
    <property type="entry name" value="alpha/beta knot"/>
    <property type="match status" value="1"/>
</dbReference>
<evidence type="ECO:0000256" key="5">
    <source>
        <dbReference type="ARBA" id="ARBA00022679"/>
    </source>
</evidence>
<dbReference type="PANTHER" id="PTHR12636">
    <property type="entry name" value="NEP1/MRA1"/>
    <property type="match status" value="1"/>
</dbReference>